<dbReference type="OrthoDB" id="4828144at2"/>
<evidence type="ECO:0000256" key="1">
    <source>
        <dbReference type="SAM" id="MobiDB-lite"/>
    </source>
</evidence>
<feature type="region of interest" description="Disordered" evidence="1">
    <location>
        <begin position="1"/>
        <end position="36"/>
    </location>
</feature>
<feature type="compositionally biased region" description="Basic and acidic residues" evidence="1">
    <location>
        <begin position="19"/>
        <end position="32"/>
    </location>
</feature>
<accession>A0A2P8DXY8</accession>
<sequence>MRAHDGDHLVVEGAKVGSPRREGEVIETHGSHGEPPFLVRWSDGAECLVYPGPDAHVEPAGASSGR</sequence>
<organism evidence="3 4">
    <name type="scientific">Haloactinopolyspora alba</name>
    <dbReference type="NCBI Taxonomy" id="648780"/>
    <lineage>
        <taxon>Bacteria</taxon>
        <taxon>Bacillati</taxon>
        <taxon>Actinomycetota</taxon>
        <taxon>Actinomycetes</taxon>
        <taxon>Jiangellales</taxon>
        <taxon>Jiangellaceae</taxon>
        <taxon>Haloactinopolyspora</taxon>
    </lineage>
</organism>
<dbReference type="Pfam" id="PF08940">
    <property type="entry name" value="DUF1918"/>
    <property type="match status" value="1"/>
</dbReference>
<dbReference type="InterPro" id="IPR015035">
    <property type="entry name" value="DUF1918"/>
</dbReference>
<feature type="compositionally biased region" description="Basic and acidic residues" evidence="1">
    <location>
        <begin position="1"/>
        <end position="10"/>
    </location>
</feature>
<dbReference type="SUPFAM" id="SSF50118">
    <property type="entry name" value="Cell growth inhibitor/plasmid maintenance toxic component"/>
    <property type="match status" value="1"/>
</dbReference>
<proteinExistence type="predicted"/>
<evidence type="ECO:0000259" key="2">
    <source>
        <dbReference type="Pfam" id="PF08940"/>
    </source>
</evidence>
<evidence type="ECO:0000313" key="4">
    <source>
        <dbReference type="Proteomes" id="UP000243528"/>
    </source>
</evidence>
<feature type="domain" description="DUF1918" evidence="2">
    <location>
        <begin position="1"/>
        <end position="57"/>
    </location>
</feature>
<dbReference type="AlphaFoldDB" id="A0A2P8DXY8"/>
<gene>
    <name evidence="3" type="ORF">CLV30_11131</name>
</gene>
<dbReference type="RefSeq" id="WP_106538214.1">
    <property type="nucleotide sequence ID" value="NZ_PYGE01000011.1"/>
</dbReference>
<name>A0A2P8DXY8_9ACTN</name>
<dbReference type="Proteomes" id="UP000243528">
    <property type="component" value="Unassembled WGS sequence"/>
</dbReference>
<dbReference type="EMBL" id="PYGE01000011">
    <property type="protein sequence ID" value="PSL02076.1"/>
    <property type="molecule type" value="Genomic_DNA"/>
</dbReference>
<keyword evidence="4" id="KW-1185">Reference proteome</keyword>
<evidence type="ECO:0000313" key="3">
    <source>
        <dbReference type="EMBL" id="PSL02076.1"/>
    </source>
</evidence>
<reference evidence="3 4" key="1">
    <citation type="submission" date="2018-03" db="EMBL/GenBank/DDBJ databases">
        <title>Genomic Encyclopedia of Archaeal and Bacterial Type Strains, Phase II (KMG-II): from individual species to whole genera.</title>
        <authorList>
            <person name="Goeker M."/>
        </authorList>
    </citation>
    <scope>NUCLEOTIDE SEQUENCE [LARGE SCALE GENOMIC DNA]</scope>
    <source>
        <strain evidence="3 4">DSM 45211</strain>
    </source>
</reference>
<dbReference type="Gene3D" id="2.30.30.440">
    <property type="entry name" value="Domain of unknown function DUF1918"/>
    <property type="match status" value="1"/>
</dbReference>
<comment type="caution">
    <text evidence="3">The sequence shown here is derived from an EMBL/GenBank/DDBJ whole genome shotgun (WGS) entry which is preliminary data.</text>
</comment>
<protein>
    <submittedName>
        <fullName evidence="3">Uncharacterized protein DUF1918</fullName>
    </submittedName>
</protein>